<organism evidence="1 2">
    <name type="scientific">Dreissena polymorpha</name>
    <name type="common">Zebra mussel</name>
    <name type="synonym">Mytilus polymorpha</name>
    <dbReference type="NCBI Taxonomy" id="45954"/>
    <lineage>
        <taxon>Eukaryota</taxon>
        <taxon>Metazoa</taxon>
        <taxon>Spiralia</taxon>
        <taxon>Lophotrochozoa</taxon>
        <taxon>Mollusca</taxon>
        <taxon>Bivalvia</taxon>
        <taxon>Autobranchia</taxon>
        <taxon>Heteroconchia</taxon>
        <taxon>Euheterodonta</taxon>
        <taxon>Imparidentia</taxon>
        <taxon>Neoheterodontei</taxon>
        <taxon>Myida</taxon>
        <taxon>Dreissenoidea</taxon>
        <taxon>Dreissenidae</taxon>
        <taxon>Dreissena</taxon>
    </lineage>
</organism>
<gene>
    <name evidence="1" type="ORF">DPMN_071320</name>
</gene>
<comment type="caution">
    <text evidence="1">The sequence shown here is derived from an EMBL/GenBank/DDBJ whole genome shotgun (WGS) entry which is preliminary data.</text>
</comment>
<evidence type="ECO:0000313" key="2">
    <source>
        <dbReference type="Proteomes" id="UP000828390"/>
    </source>
</evidence>
<accession>A0A9D4BW55</accession>
<keyword evidence="2" id="KW-1185">Reference proteome</keyword>
<proteinExistence type="predicted"/>
<name>A0A9D4BW55_DREPO</name>
<dbReference type="Proteomes" id="UP000828390">
    <property type="component" value="Unassembled WGS sequence"/>
</dbReference>
<reference evidence="1" key="1">
    <citation type="journal article" date="2019" name="bioRxiv">
        <title>The Genome of the Zebra Mussel, Dreissena polymorpha: A Resource for Invasive Species Research.</title>
        <authorList>
            <person name="McCartney M.A."/>
            <person name="Auch B."/>
            <person name="Kono T."/>
            <person name="Mallez S."/>
            <person name="Zhang Y."/>
            <person name="Obille A."/>
            <person name="Becker A."/>
            <person name="Abrahante J.E."/>
            <person name="Garbe J."/>
            <person name="Badalamenti J.P."/>
            <person name="Herman A."/>
            <person name="Mangelson H."/>
            <person name="Liachko I."/>
            <person name="Sullivan S."/>
            <person name="Sone E.D."/>
            <person name="Koren S."/>
            <person name="Silverstein K.A.T."/>
            <person name="Beckman K.B."/>
            <person name="Gohl D.M."/>
        </authorList>
    </citation>
    <scope>NUCLEOTIDE SEQUENCE</scope>
    <source>
        <strain evidence="1">Duluth1</strain>
        <tissue evidence="1">Whole animal</tissue>
    </source>
</reference>
<reference evidence="1" key="2">
    <citation type="submission" date="2020-11" db="EMBL/GenBank/DDBJ databases">
        <authorList>
            <person name="McCartney M.A."/>
            <person name="Auch B."/>
            <person name="Kono T."/>
            <person name="Mallez S."/>
            <person name="Becker A."/>
            <person name="Gohl D.M."/>
            <person name="Silverstein K.A.T."/>
            <person name="Koren S."/>
            <person name="Bechman K.B."/>
            <person name="Herman A."/>
            <person name="Abrahante J.E."/>
            <person name="Garbe J."/>
        </authorList>
    </citation>
    <scope>NUCLEOTIDE SEQUENCE</scope>
    <source>
        <strain evidence="1">Duluth1</strain>
        <tissue evidence="1">Whole animal</tissue>
    </source>
</reference>
<sequence length="61" mass="6841">MRPQCLQGCPGVCSNVFTGTHSRRAFCCFTRCTGFIPDVSGPDVRVKDTKSHKFWIPYDAD</sequence>
<dbReference type="AlphaFoldDB" id="A0A9D4BW55"/>
<protein>
    <submittedName>
        <fullName evidence="1">Uncharacterized protein</fullName>
    </submittedName>
</protein>
<evidence type="ECO:0000313" key="1">
    <source>
        <dbReference type="EMBL" id="KAH3711649.1"/>
    </source>
</evidence>
<dbReference type="EMBL" id="JAIWYP010000014">
    <property type="protein sequence ID" value="KAH3711649.1"/>
    <property type="molecule type" value="Genomic_DNA"/>
</dbReference>